<name>A0ABP8MV44_9BACT</name>
<dbReference type="Proteomes" id="UP001501410">
    <property type="component" value="Unassembled WGS sequence"/>
</dbReference>
<evidence type="ECO:0000313" key="1">
    <source>
        <dbReference type="EMBL" id="GAA4454911.1"/>
    </source>
</evidence>
<evidence type="ECO:0000313" key="2">
    <source>
        <dbReference type="Proteomes" id="UP001501410"/>
    </source>
</evidence>
<evidence type="ECO:0008006" key="3">
    <source>
        <dbReference type="Google" id="ProtNLM"/>
    </source>
</evidence>
<comment type="caution">
    <text evidence="1">The sequence shown here is derived from an EMBL/GenBank/DDBJ whole genome shotgun (WGS) entry which is preliminary data.</text>
</comment>
<dbReference type="RefSeq" id="WP_344825585.1">
    <property type="nucleotide sequence ID" value="NZ_BAABEZ010000022.1"/>
</dbReference>
<gene>
    <name evidence="1" type="ORF">GCM10023092_17680</name>
</gene>
<dbReference type="EMBL" id="BAABEZ010000022">
    <property type="protein sequence ID" value="GAA4454911.1"/>
    <property type="molecule type" value="Genomic_DNA"/>
</dbReference>
<accession>A0ABP8MV44</accession>
<protein>
    <recommendedName>
        <fullName evidence="3">Lipoprotein</fullName>
    </recommendedName>
</protein>
<reference evidence="2" key="1">
    <citation type="journal article" date="2019" name="Int. J. Syst. Evol. Microbiol.">
        <title>The Global Catalogue of Microorganisms (GCM) 10K type strain sequencing project: providing services to taxonomists for standard genome sequencing and annotation.</title>
        <authorList>
            <consortium name="The Broad Institute Genomics Platform"/>
            <consortium name="The Broad Institute Genome Sequencing Center for Infectious Disease"/>
            <person name="Wu L."/>
            <person name="Ma J."/>
        </authorList>
    </citation>
    <scope>NUCLEOTIDE SEQUENCE [LARGE SCALE GENOMIC DNA]</scope>
    <source>
        <strain evidence="2">JCM 31921</strain>
    </source>
</reference>
<sequence>MNIRFAVCGLFLSAGLLSSCTKKNGENQNLDPNNNQTFDIMSTKSGSWWLYNADDGSVFYRYATDKDTSKDAILYKYYFRIDTTSRLREQIPEFFGKNSGKYISLIDLDGKQKNYITYVILKEGAYVGQSWDNTERRKIEGVNVDMLIESEVKSVSDVLVLNGHTYDSVIHVYNNLKAKIVGTPLYTDCGDLDVWFRIGVGILKENGNIDISPAGVSLLSKTYKDYLLEFHEEP</sequence>
<keyword evidence="2" id="KW-1185">Reference proteome</keyword>
<proteinExistence type="predicted"/>
<organism evidence="1 2">
    <name type="scientific">Rurimicrobium arvi</name>
    <dbReference type="NCBI Taxonomy" id="2049916"/>
    <lineage>
        <taxon>Bacteria</taxon>
        <taxon>Pseudomonadati</taxon>
        <taxon>Bacteroidota</taxon>
        <taxon>Chitinophagia</taxon>
        <taxon>Chitinophagales</taxon>
        <taxon>Chitinophagaceae</taxon>
        <taxon>Rurimicrobium</taxon>
    </lineage>
</organism>
<dbReference type="PROSITE" id="PS51257">
    <property type="entry name" value="PROKAR_LIPOPROTEIN"/>
    <property type="match status" value="1"/>
</dbReference>